<dbReference type="PANTHER" id="PTHR36437">
    <property type="entry name" value="GLYOXALASE/BLEOMYCIN RESISTANCE PROTEIN/DIOXYGENASE"/>
    <property type="match status" value="1"/>
</dbReference>
<dbReference type="InterPro" id="IPR004360">
    <property type="entry name" value="Glyas_Fos-R_dOase_dom"/>
</dbReference>
<dbReference type="Pfam" id="PF00903">
    <property type="entry name" value="Glyoxalase"/>
    <property type="match status" value="1"/>
</dbReference>
<protein>
    <submittedName>
        <fullName evidence="2">Glyoxalase/bleomycin resistance protein/dioxygenase superfamily protein</fullName>
    </submittedName>
</protein>
<dbReference type="Proteomes" id="UP000295151">
    <property type="component" value="Unassembled WGS sequence"/>
</dbReference>
<evidence type="ECO:0000313" key="3">
    <source>
        <dbReference type="Proteomes" id="UP000295151"/>
    </source>
</evidence>
<name>A0A4R7T6P1_9ACTN</name>
<dbReference type="EMBL" id="SOCE01000001">
    <property type="protein sequence ID" value="TDU86936.1"/>
    <property type="molecule type" value="Genomic_DNA"/>
</dbReference>
<dbReference type="PROSITE" id="PS51819">
    <property type="entry name" value="VOC"/>
    <property type="match status" value="1"/>
</dbReference>
<dbReference type="SUPFAM" id="SSF54593">
    <property type="entry name" value="Glyoxalase/Bleomycin resistance protein/Dihydroxybiphenyl dioxygenase"/>
    <property type="match status" value="1"/>
</dbReference>
<sequence length="123" mass="12823">MNHFTGIRTVAVPVADQDRALDFYVHTLGFVTELDAPLPQLGGRWLVVAPPGGGTSIALIPATDAFPAGTDTGIRLATDDAAAAHAALTGQGVIADALLNWPGVPPMFTFYDPDHNKLFAGQS</sequence>
<dbReference type="OrthoDB" id="197463at2"/>
<accession>A0A4R7T6P1</accession>
<keyword evidence="2" id="KW-0223">Dioxygenase</keyword>
<evidence type="ECO:0000259" key="1">
    <source>
        <dbReference type="PROSITE" id="PS51819"/>
    </source>
</evidence>
<organism evidence="2 3">
    <name type="scientific">Kribbella voronezhensis</name>
    <dbReference type="NCBI Taxonomy" id="2512212"/>
    <lineage>
        <taxon>Bacteria</taxon>
        <taxon>Bacillati</taxon>
        <taxon>Actinomycetota</taxon>
        <taxon>Actinomycetes</taxon>
        <taxon>Propionibacteriales</taxon>
        <taxon>Kribbellaceae</taxon>
        <taxon>Kribbella</taxon>
    </lineage>
</organism>
<dbReference type="Gene3D" id="3.10.180.10">
    <property type="entry name" value="2,3-Dihydroxybiphenyl 1,2-Dioxygenase, domain 1"/>
    <property type="match status" value="1"/>
</dbReference>
<comment type="caution">
    <text evidence="2">The sequence shown here is derived from an EMBL/GenBank/DDBJ whole genome shotgun (WGS) entry which is preliminary data.</text>
</comment>
<proteinExistence type="predicted"/>
<dbReference type="InterPro" id="IPR029068">
    <property type="entry name" value="Glyas_Bleomycin-R_OHBP_Dase"/>
</dbReference>
<dbReference type="RefSeq" id="WP_133976795.1">
    <property type="nucleotide sequence ID" value="NZ_SOCE01000001.1"/>
</dbReference>
<dbReference type="PANTHER" id="PTHR36437:SF2">
    <property type="entry name" value="GLYOXALASE_BLEOMYCIN RESISTANCE PROTEIN_DIOXYGENASE"/>
    <property type="match status" value="1"/>
</dbReference>
<dbReference type="GO" id="GO:0051213">
    <property type="term" value="F:dioxygenase activity"/>
    <property type="evidence" value="ECO:0007669"/>
    <property type="project" value="UniProtKB-KW"/>
</dbReference>
<gene>
    <name evidence="2" type="ORF">EV138_0453</name>
</gene>
<dbReference type="InterPro" id="IPR037523">
    <property type="entry name" value="VOC_core"/>
</dbReference>
<evidence type="ECO:0000313" key="2">
    <source>
        <dbReference type="EMBL" id="TDU86936.1"/>
    </source>
</evidence>
<keyword evidence="3" id="KW-1185">Reference proteome</keyword>
<keyword evidence="2" id="KW-0560">Oxidoreductase</keyword>
<dbReference type="AlphaFoldDB" id="A0A4R7T6P1"/>
<reference evidence="2 3" key="1">
    <citation type="submission" date="2019-03" db="EMBL/GenBank/DDBJ databases">
        <title>Genomic Encyclopedia of Type Strains, Phase III (KMG-III): the genomes of soil and plant-associated and newly described type strains.</title>
        <authorList>
            <person name="Whitman W."/>
        </authorList>
    </citation>
    <scope>NUCLEOTIDE SEQUENCE [LARGE SCALE GENOMIC DNA]</scope>
    <source>
        <strain evidence="2 3">VKM Ac-2575</strain>
    </source>
</reference>
<feature type="domain" description="VOC" evidence="1">
    <location>
        <begin position="6"/>
        <end position="123"/>
    </location>
</feature>